<evidence type="ECO:0000313" key="3">
    <source>
        <dbReference type="EMBL" id="PLQ01208.1"/>
    </source>
</evidence>
<evidence type="ECO:0000256" key="2">
    <source>
        <dbReference type="SAM" id="Phobius"/>
    </source>
</evidence>
<dbReference type="AlphaFoldDB" id="A0A2N5CG62"/>
<comment type="caution">
    <text evidence="3">The sequence shown here is derived from an EMBL/GenBank/DDBJ whole genome shotgun (WGS) entry which is preliminary data.</text>
</comment>
<reference evidence="3 4" key="1">
    <citation type="submission" date="2017-12" db="EMBL/GenBank/DDBJ databases">
        <title>Genome sequence of the active heterotrophic nitrifier-denitrifier, Cupriavidus pauculus UM1.</title>
        <authorList>
            <person name="Putonti C."/>
            <person name="Castignetti D."/>
        </authorList>
    </citation>
    <scope>NUCLEOTIDE SEQUENCE [LARGE SCALE GENOMIC DNA]</scope>
    <source>
        <strain evidence="3 4">UM1</strain>
    </source>
</reference>
<evidence type="ECO:0000313" key="4">
    <source>
        <dbReference type="Proteomes" id="UP000234341"/>
    </source>
</evidence>
<dbReference type="EMBL" id="PJRP01000002">
    <property type="protein sequence ID" value="PLQ01208.1"/>
    <property type="molecule type" value="Genomic_DNA"/>
</dbReference>
<dbReference type="RefSeq" id="WP_101680574.1">
    <property type="nucleotide sequence ID" value="NZ_PJRP01000002.1"/>
</dbReference>
<proteinExistence type="predicted"/>
<keyword evidence="2" id="KW-0812">Transmembrane</keyword>
<feature type="transmembrane region" description="Helical" evidence="2">
    <location>
        <begin position="12"/>
        <end position="33"/>
    </location>
</feature>
<sequence length="65" mass="7119">MSQFFENHPTLLLAAEAGLALLLLIFIVVWTMGTAKKHPRPTRAPQDHPSRAGQSPQETDKAPDA</sequence>
<protein>
    <submittedName>
        <fullName evidence="3">Uncharacterized protein</fullName>
    </submittedName>
</protein>
<keyword evidence="2" id="KW-0472">Membrane</keyword>
<gene>
    <name evidence="3" type="ORF">CYJ10_05810</name>
</gene>
<feature type="region of interest" description="Disordered" evidence="1">
    <location>
        <begin position="37"/>
        <end position="65"/>
    </location>
</feature>
<evidence type="ECO:0000256" key="1">
    <source>
        <dbReference type="SAM" id="MobiDB-lite"/>
    </source>
</evidence>
<name>A0A2N5CG62_9BURK</name>
<dbReference type="OrthoDB" id="8970902at2"/>
<organism evidence="3 4">
    <name type="scientific">Cupriavidus pauculus</name>
    <dbReference type="NCBI Taxonomy" id="82633"/>
    <lineage>
        <taxon>Bacteria</taxon>
        <taxon>Pseudomonadati</taxon>
        <taxon>Pseudomonadota</taxon>
        <taxon>Betaproteobacteria</taxon>
        <taxon>Burkholderiales</taxon>
        <taxon>Burkholderiaceae</taxon>
        <taxon>Cupriavidus</taxon>
    </lineage>
</organism>
<keyword evidence="2" id="KW-1133">Transmembrane helix</keyword>
<accession>A0A2N5CG62</accession>
<dbReference type="Proteomes" id="UP000234341">
    <property type="component" value="Unassembled WGS sequence"/>
</dbReference>